<protein>
    <submittedName>
        <fullName evidence="1">Uncharacterized protein</fullName>
    </submittedName>
</protein>
<organism evidence="1 2">
    <name type="scientific">Marasmius crinis-equi</name>
    <dbReference type="NCBI Taxonomy" id="585013"/>
    <lineage>
        <taxon>Eukaryota</taxon>
        <taxon>Fungi</taxon>
        <taxon>Dikarya</taxon>
        <taxon>Basidiomycota</taxon>
        <taxon>Agaricomycotina</taxon>
        <taxon>Agaricomycetes</taxon>
        <taxon>Agaricomycetidae</taxon>
        <taxon>Agaricales</taxon>
        <taxon>Marasmiineae</taxon>
        <taxon>Marasmiaceae</taxon>
        <taxon>Marasmius</taxon>
    </lineage>
</organism>
<sequence>MPKFHPDFYAPYSSSKSTRFHPWRANDHHAHNTRNSAINKLSDLTRGDPDEDRILELRKQAKDILAIGKIPTYSLEQKAMVPWEGP</sequence>
<reference evidence="1 2" key="1">
    <citation type="submission" date="2024-02" db="EMBL/GenBank/DDBJ databases">
        <title>A draft genome for the cacao thread blight pathogen Marasmius crinis-equi.</title>
        <authorList>
            <person name="Cohen S.P."/>
            <person name="Baruah I.K."/>
            <person name="Amoako-Attah I."/>
            <person name="Bukari Y."/>
            <person name="Meinhardt L.W."/>
            <person name="Bailey B.A."/>
        </authorList>
    </citation>
    <scope>NUCLEOTIDE SEQUENCE [LARGE SCALE GENOMIC DNA]</scope>
    <source>
        <strain evidence="1 2">GH-76</strain>
    </source>
</reference>
<proteinExistence type="predicted"/>
<evidence type="ECO:0000313" key="1">
    <source>
        <dbReference type="EMBL" id="KAL0571533.1"/>
    </source>
</evidence>
<gene>
    <name evidence="1" type="ORF">V5O48_010434</name>
</gene>
<name>A0ABR3F8U6_9AGAR</name>
<dbReference type="Proteomes" id="UP001465976">
    <property type="component" value="Unassembled WGS sequence"/>
</dbReference>
<accession>A0ABR3F8U6</accession>
<evidence type="ECO:0000313" key="2">
    <source>
        <dbReference type="Proteomes" id="UP001465976"/>
    </source>
</evidence>
<comment type="caution">
    <text evidence="1">The sequence shown here is derived from an EMBL/GenBank/DDBJ whole genome shotgun (WGS) entry which is preliminary data.</text>
</comment>
<dbReference type="EMBL" id="JBAHYK010000755">
    <property type="protein sequence ID" value="KAL0571533.1"/>
    <property type="molecule type" value="Genomic_DNA"/>
</dbReference>
<keyword evidence="2" id="KW-1185">Reference proteome</keyword>